<keyword evidence="3 4" id="KW-0949">S-adenosyl-L-methionine</keyword>
<dbReference type="GO" id="GO:0005634">
    <property type="term" value="C:nucleus"/>
    <property type="evidence" value="ECO:0007669"/>
    <property type="project" value="UniProtKB-SubCell"/>
</dbReference>
<sequence length="493" mass="55309">MSGDPFITRTNEFLNWFKSQPGTTFHNDIEIVDLRSRGAGRGIIATADIPPDTVLFTIPRDTIISKETSSLVSRLPQIFETSVPQDVDHDMDGDDDPAAEVDTSQDSWTTLILILIHEHLLGAASRWAPYLAILPEGPADFNTPMFWTDVELAELQASPVVSKVGRDEAEAMIRTKILPVVRAHADAFFPPDSQVLTDDELIQLAFRMGSVIMAYAFDLEKEDDDDEEGEEGAEDEWVEDREGRSTLGMVAMADVLNADTSFNTHIEHGENALTATTLREIKKGEEVLNYYGPLSNGELLRRYGYVTTAHERWNLVDLSWESILAVLKGQLGVLKEGEWEKVLGALDEDEMEESFVIEYGAKDPDSEGRVEDVSTNASVPEELVEQAKEILKVVKKVREEAVPDKTARDRVIYSAIATAIDERTKEYSTTLDQDQMLYQNSNDWSQRKRMAVFVRMGEKRILMQAAQQARQKLAILEIAARDGDGRSAKRRKL</sequence>
<dbReference type="Gene3D" id="3.90.1410.10">
    <property type="entry name" value="set domain protein methyltransferase, domain 1"/>
    <property type="match status" value="1"/>
</dbReference>
<comment type="similarity">
    <text evidence="4">Belongs to the class V-like SAM-binding methyltransferase superfamily. Histone-lysine methyltransferase family. SETD6 subfamily.</text>
</comment>
<comment type="function">
    <text evidence="4">S-adenosyl-L-methionine-dependent protein-lysine N-methyltransferase that monomethylates 60S ribosomal protein L42.</text>
</comment>
<dbReference type="InterPro" id="IPR001214">
    <property type="entry name" value="SET_dom"/>
</dbReference>
<organism evidence="6 7">
    <name type="scientific">Gnomoniopsis smithogilvyi</name>
    <dbReference type="NCBI Taxonomy" id="1191159"/>
    <lineage>
        <taxon>Eukaryota</taxon>
        <taxon>Fungi</taxon>
        <taxon>Dikarya</taxon>
        <taxon>Ascomycota</taxon>
        <taxon>Pezizomycotina</taxon>
        <taxon>Sordariomycetes</taxon>
        <taxon>Sordariomycetidae</taxon>
        <taxon>Diaporthales</taxon>
        <taxon>Gnomoniaceae</taxon>
        <taxon>Gnomoniopsis</taxon>
    </lineage>
</organism>
<dbReference type="FunFam" id="3.90.1410.10:FF:000007">
    <property type="entry name" value="Ribosomal lysine N-methyltransferase 4"/>
    <property type="match status" value="1"/>
</dbReference>
<evidence type="ECO:0000256" key="2">
    <source>
        <dbReference type="ARBA" id="ARBA00022679"/>
    </source>
</evidence>
<dbReference type="PANTHER" id="PTHR13271:SF34">
    <property type="entry name" value="N-LYSINE METHYLTRANSFERASE SETD6"/>
    <property type="match status" value="1"/>
</dbReference>
<keyword evidence="1 4" id="KW-0489">Methyltransferase</keyword>
<keyword evidence="2 4" id="KW-0808">Transferase</keyword>
<evidence type="ECO:0000313" key="6">
    <source>
        <dbReference type="EMBL" id="KAJ4389046.1"/>
    </source>
</evidence>
<dbReference type="Proteomes" id="UP001140453">
    <property type="component" value="Unassembled WGS sequence"/>
</dbReference>
<dbReference type="OrthoDB" id="341421at2759"/>
<dbReference type="SUPFAM" id="SSF82199">
    <property type="entry name" value="SET domain"/>
    <property type="match status" value="1"/>
</dbReference>
<keyword evidence="4" id="KW-0539">Nucleus</keyword>
<dbReference type="InterPro" id="IPR036464">
    <property type="entry name" value="Rubisco_LSMT_subst-bd_sf"/>
</dbReference>
<dbReference type="InterPro" id="IPR050600">
    <property type="entry name" value="SETD3_SETD6_MTase"/>
</dbReference>
<dbReference type="PROSITE" id="PS50280">
    <property type="entry name" value="SET"/>
    <property type="match status" value="1"/>
</dbReference>
<dbReference type="InterPro" id="IPR015353">
    <property type="entry name" value="Rubisco_LSMT_subst-bd"/>
</dbReference>
<dbReference type="PANTHER" id="PTHR13271">
    <property type="entry name" value="UNCHARACTERIZED PUTATIVE METHYLTRANSFERASE"/>
    <property type="match status" value="1"/>
</dbReference>
<dbReference type="InterPro" id="IPR011383">
    <property type="entry name" value="N-lys_methylase_SETD6"/>
</dbReference>
<dbReference type="Pfam" id="PF00856">
    <property type="entry name" value="SET"/>
    <property type="match status" value="1"/>
</dbReference>
<dbReference type="GO" id="GO:0032259">
    <property type="term" value="P:methylation"/>
    <property type="evidence" value="ECO:0007669"/>
    <property type="project" value="UniProtKB-KW"/>
</dbReference>
<evidence type="ECO:0000313" key="7">
    <source>
        <dbReference type="Proteomes" id="UP001140453"/>
    </source>
</evidence>
<dbReference type="AlphaFoldDB" id="A0A9W9CVN4"/>
<dbReference type="Pfam" id="PF09273">
    <property type="entry name" value="Rubis-subs-bind"/>
    <property type="match status" value="1"/>
</dbReference>
<dbReference type="Gene3D" id="3.90.1420.10">
    <property type="entry name" value="Rubisco LSMT, substrate-binding domain"/>
    <property type="match status" value="1"/>
</dbReference>
<dbReference type="EMBL" id="JAPEVB010000004">
    <property type="protein sequence ID" value="KAJ4389046.1"/>
    <property type="molecule type" value="Genomic_DNA"/>
</dbReference>
<dbReference type="GO" id="GO:0016279">
    <property type="term" value="F:protein-lysine N-methyltransferase activity"/>
    <property type="evidence" value="ECO:0007669"/>
    <property type="project" value="UniProtKB-UniRule"/>
</dbReference>
<reference evidence="6" key="1">
    <citation type="submission" date="2022-10" db="EMBL/GenBank/DDBJ databases">
        <title>Tapping the CABI collections for fungal endophytes: first genome assemblies for Collariella, Neodidymelliopsis, Ascochyta clinopodiicola, Didymella pomorum, Didymosphaeria variabile, Neocosmospora piperis and Neocucurbitaria cava.</title>
        <authorList>
            <person name="Hill R."/>
        </authorList>
    </citation>
    <scope>NUCLEOTIDE SEQUENCE</scope>
    <source>
        <strain evidence="6">IMI 355082</strain>
    </source>
</reference>
<keyword evidence="7" id="KW-1185">Reference proteome</keyword>
<evidence type="ECO:0000259" key="5">
    <source>
        <dbReference type="PROSITE" id="PS50280"/>
    </source>
</evidence>
<evidence type="ECO:0000256" key="3">
    <source>
        <dbReference type="ARBA" id="ARBA00022691"/>
    </source>
</evidence>
<evidence type="ECO:0000256" key="4">
    <source>
        <dbReference type="PIRNR" id="PIRNR011771"/>
    </source>
</evidence>
<comment type="subcellular location">
    <subcellularLocation>
        <location evidence="4">Nucleus</location>
    </subcellularLocation>
</comment>
<proteinExistence type="inferred from homology"/>
<dbReference type="InterPro" id="IPR046341">
    <property type="entry name" value="SET_dom_sf"/>
</dbReference>
<dbReference type="EC" id="2.1.1.-" evidence="4"/>
<protein>
    <recommendedName>
        <fullName evidence="4">Ribosomal lysine N-methyltransferase 4</fullName>
        <ecNumber evidence="4">2.1.1.-</ecNumber>
    </recommendedName>
</protein>
<dbReference type="SUPFAM" id="SSF81822">
    <property type="entry name" value="RuBisCo LSMT C-terminal, substrate-binding domain"/>
    <property type="match status" value="1"/>
</dbReference>
<name>A0A9W9CVN4_9PEZI</name>
<gene>
    <name evidence="6" type="primary">RMS1</name>
    <name evidence="6" type="ORF">N0V93_006508</name>
</gene>
<feature type="domain" description="SET" evidence="5">
    <location>
        <begin position="27"/>
        <end position="292"/>
    </location>
</feature>
<accession>A0A9W9CVN4</accession>
<evidence type="ECO:0000256" key="1">
    <source>
        <dbReference type="ARBA" id="ARBA00022603"/>
    </source>
</evidence>
<dbReference type="PIRSF" id="PIRSF011771">
    <property type="entry name" value="RMS1_SET"/>
    <property type="match status" value="1"/>
</dbReference>
<comment type="caution">
    <text evidence="6">The sequence shown here is derived from an EMBL/GenBank/DDBJ whole genome shotgun (WGS) entry which is preliminary data.</text>
</comment>